<keyword evidence="2" id="KW-0539">Nucleus</keyword>
<evidence type="ECO:0008006" key="6">
    <source>
        <dbReference type="Google" id="ProtNLM"/>
    </source>
</evidence>
<comment type="subcellular location">
    <subcellularLocation>
        <location evidence="1">Nucleus</location>
    </subcellularLocation>
</comment>
<dbReference type="GO" id="GO:0005634">
    <property type="term" value="C:nucleus"/>
    <property type="evidence" value="ECO:0007669"/>
    <property type="project" value="UniProtKB-SubCell"/>
</dbReference>
<keyword evidence="5" id="KW-1185">Reference proteome</keyword>
<protein>
    <recommendedName>
        <fullName evidence="6">Basic immunoglobulin-like variable motif-containing protein</fullName>
    </recommendedName>
</protein>
<comment type="caution">
    <text evidence="4">The sequence shown here is derived from an EMBL/GenBank/DDBJ whole genome shotgun (WGS) entry which is preliminary data.</text>
</comment>
<evidence type="ECO:0000256" key="1">
    <source>
        <dbReference type="ARBA" id="ARBA00004123"/>
    </source>
</evidence>
<accession>A0A836HZU4</accession>
<reference evidence="4 5" key="1">
    <citation type="submission" date="2021-02" db="EMBL/GenBank/DDBJ databases">
        <title>Leishmania (Mundinia) enrietti genome sequencing and assembly.</title>
        <authorList>
            <person name="Almutairi H."/>
            <person name="Gatherer D."/>
        </authorList>
    </citation>
    <scope>NUCLEOTIDE SEQUENCE [LARGE SCALE GENOMIC DNA]</scope>
    <source>
        <strain evidence="4">CUR178</strain>
    </source>
</reference>
<sequence>MYHLSADPHDAADASDIGASGAVDAPVSTVTVLPVNETVGMATTDHDGLQESAGEDGSSTRYDVCEVQVRTPAFVSFSAAHAVPSQLSGPTHGVSMALQSTPAFLEVEKVHVSTPPHIFATMPAKRGGSAAAPEDDSTSVALHLSSTETRADAAAAAEDVDNQQQQQQGHFQPGIGTATGPCNLPATAAAPDSQAWVVDFAPLRPMPMRKMTKKERDTIKQLRRRSRTVGADATAATMTALSTGGGLGADSEGNVVVTRGAGIPAASPSLSALQVVSLDTLAVAREALIPTNLKTTRADLEARLVLRLPRLLCVCKQYPRGCGIASLTSVYNYLYSWLGESDVGAHRAPHSQEEIISILGFEPPFGDIAWGPFTGNVTLIRWFHALNRHFGLRGRAYVLYKAHGSGRTTHLYADNTEALAAVKAALRDPHCALIYHCYNHYMVPVGYQDIPLAQTDFLKPTVPESSCETTLFIGEVSRGRHEALYARKWSQIVKDIECKSPFFFNIRRPEQGVQRLESKKKSAEEGADEGTGGAVPRATTAAAAKAQMGEAERLRQMQQEQEDQEQQDGHSSDAYSAAETILVALPNTPPLRATAAPGDVNNDGADVGVLDNAARSTSRDTLEAMELEAAATPSLPSLPMQQHLAHSSSSEASTKLIPGPEFAEVPEDAAGHLSITTVLQPGIVAAEHLATAQSPVNCETDFGASPEAQSAQLLPGEALGARLADNAVTSMREAVHSVPASSITPAPFSSPLPQQLQLGAAHAGTETAAEAPRSSKRAPLPPKSKRERGNLHCIICFRNDEVEPHLERYEETSVPLPGTAAVPSWRSLSSVSRGGNSHCNAEDV</sequence>
<feature type="region of interest" description="Disordered" evidence="3">
    <location>
        <begin position="211"/>
        <end position="231"/>
    </location>
</feature>
<gene>
    <name evidence="4" type="ORF">CUR178_07484</name>
</gene>
<dbReference type="PANTHER" id="PTHR16171">
    <property type="entry name" value="DNA REPAIR PROTEIN COMPLEMENTING XP-G CELLS-RELATED"/>
    <property type="match status" value="1"/>
</dbReference>
<dbReference type="EMBL" id="JAFHKP010000006">
    <property type="protein sequence ID" value="KAG5485890.1"/>
    <property type="molecule type" value="Genomic_DNA"/>
</dbReference>
<evidence type="ECO:0000313" key="5">
    <source>
        <dbReference type="Proteomes" id="UP000674179"/>
    </source>
</evidence>
<dbReference type="RefSeq" id="XP_067695615.1">
    <property type="nucleotide sequence ID" value="XM_067839125.1"/>
</dbReference>
<feature type="compositionally biased region" description="Low complexity" evidence="3">
    <location>
        <begin position="534"/>
        <end position="549"/>
    </location>
</feature>
<dbReference type="OrthoDB" id="31113at2759"/>
<evidence type="ECO:0000256" key="3">
    <source>
        <dbReference type="SAM" id="MobiDB-lite"/>
    </source>
</evidence>
<feature type="region of interest" description="Disordered" evidence="3">
    <location>
        <begin position="155"/>
        <end position="176"/>
    </location>
</feature>
<proteinExistence type="predicted"/>
<feature type="region of interest" description="Disordered" evidence="3">
    <location>
        <begin position="742"/>
        <end position="786"/>
    </location>
</feature>
<feature type="compositionally biased region" description="Polar residues" evidence="3">
    <location>
        <begin position="826"/>
        <end position="844"/>
    </location>
</feature>
<name>A0A836HZU4_LEIEN</name>
<evidence type="ECO:0000313" key="4">
    <source>
        <dbReference type="EMBL" id="KAG5485890.1"/>
    </source>
</evidence>
<feature type="region of interest" description="Disordered" evidence="3">
    <location>
        <begin position="513"/>
        <end position="574"/>
    </location>
</feature>
<dbReference type="GeneID" id="94174635"/>
<dbReference type="KEGG" id="lenr:94174635"/>
<feature type="region of interest" description="Disordered" evidence="3">
    <location>
        <begin position="816"/>
        <end position="844"/>
    </location>
</feature>
<dbReference type="Proteomes" id="UP000674179">
    <property type="component" value="Chromosome 6"/>
</dbReference>
<feature type="compositionally biased region" description="Low complexity" evidence="3">
    <location>
        <begin position="759"/>
        <end position="771"/>
    </location>
</feature>
<feature type="compositionally biased region" description="Low complexity" evidence="3">
    <location>
        <begin position="155"/>
        <end position="168"/>
    </location>
</feature>
<organism evidence="4 5">
    <name type="scientific">Leishmania enriettii</name>
    <dbReference type="NCBI Taxonomy" id="5663"/>
    <lineage>
        <taxon>Eukaryota</taxon>
        <taxon>Discoba</taxon>
        <taxon>Euglenozoa</taxon>
        <taxon>Kinetoplastea</taxon>
        <taxon>Metakinetoplastina</taxon>
        <taxon>Trypanosomatida</taxon>
        <taxon>Trypanosomatidae</taxon>
        <taxon>Leishmaniinae</taxon>
        <taxon>Leishmania</taxon>
    </lineage>
</organism>
<dbReference type="AlphaFoldDB" id="A0A836HZU4"/>
<evidence type="ECO:0000256" key="2">
    <source>
        <dbReference type="ARBA" id="ARBA00023242"/>
    </source>
</evidence>
<dbReference type="PANTHER" id="PTHR16171:SF12">
    <property type="entry name" value="BASIC IMMUNOGLOBULIN-LIKE VARIABLE MOTIF-CONTAINING PROTEIN"/>
    <property type="match status" value="1"/>
</dbReference>